<dbReference type="InterPro" id="IPR011635">
    <property type="entry name" value="CARDB"/>
</dbReference>
<proteinExistence type="predicted"/>
<protein>
    <recommendedName>
        <fullName evidence="2">CARDB domain-containing protein</fullName>
    </recommendedName>
</protein>
<dbReference type="Gene3D" id="2.60.40.10">
    <property type="entry name" value="Immunoglobulins"/>
    <property type="match status" value="1"/>
</dbReference>
<accession>A0A831STF5</accession>
<reference evidence="3" key="1">
    <citation type="journal article" date="2020" name="mSystems">
        <title>Genome- and Community-Level Interaction Insights into Carbon Utilization and Element Cycling Functions of Hydrothermarchaeota in Hydrothermal Sediment.</title>
        <authorList>
            <person name="Zhou Z."/>
            <person name="Liu Y."/>
            <person name="Xu W."/>
            <person name="Pan J."/>
            <person name="Luo Z.H."/>
            <person name="Li M."/>
        </authorList>
    </citation>
    <scope>NUCLEOTIDE SEQUENCE [LARGE SCALE GENOMIC DNA]</scope>
    <source>
        <strain evidence="3">SpSt-1181</strain>
    </source>
</reference>
<evidence type="ECO:0000256" key="1">
    <source>
        <dbReference type="SAM" id="SignalP"/>
    </source>
</evidence>
<dbReference type="Proteomes" id="UP000886335">
    <property type="component" value="Unassembled WGS sequence"/>
</dbReference>
<evidence type="ECO:0000313" key="3">
    <source>
        <dbReference type="EMBL" id="HED31427.1"/>
    </source>
</evidence>
<name>A0A831STF5_PROAE</name>
<evidence type="ECO:0000259" key="2">
    <source>
        <dbReference type="Pfam" id="PF07705"/>
    </source>
</evidence>
<feature type="signal peptide" evidence="1">
    <location>
        <begin position="1"/>
        <end position="27"/>
    </location>
</feature>
<feature type="chain" id="PRO_5032681326" description="CARDB domain-containing protein" evidence="1">
    <location>
        <begin position="28"/>
        <end position="296"/>
    </location>
</feature>
<keyword evidence="1" id="KW-0732">Signal</keyword>
<feature type="domain" description="CARDB" evidence="2">
    <location>
        <begin position="40"/>
        <end position="136"/>
    </location>
</feature>
<dbReference type="EMBL" id="DSBW01000157">
    <property type="protein sequence ID" value="HED31427.1"/>
    <property type="molecule type" value="Genomic_DNA"/>
</dbReference>
<comment type="caution">
    <text evidence="3">The sequence shown here is derived from an EMBL/GenBank/DDBJ whole genome shotgun (WGS) entry which is preliminary data.</text>
</comment>
<dbReference type="AlphaFoldDB" id="A0A831STF5"/>
<dbReference type="InterPro" id="IPR013783">
    <property type="entry name" value="Ig-like_fold"/>
</dbReference>
<dbReference type="Pfam" id="PF07705">
    <property type="entry name" value="CARDB"/>
    <property type="match status" value="1"/>
</dbReference>
<sequence>MSKFSSFLLSWMVCAGFTMYSPGFLHAQQSADATGTALLPDLIVETLSVYPQGDGRRIRLVVRNAGYGIAPASTVAVFQGPDSSGVPLDVPALPPGSTHAVVYSLKEPFNSGQQMTCVVDSGELVEERNEANNQVSFMPDTLPVFSGTDQEVGVPVPSAGVFGIVTQNMQSYPTHKGGIIELEFLASARVDPSSLTDEVISVTVSRYSDEELVEETELSGDFVMVNSSGPPLIASKRFYWKSEDNSFGTLCSTQGNWCRLDVRIAEAVMSEDGRTLDGDGNGISGGEYLHSFYLGK</sequence>
<organism evidence="3">
    <name type="scientific">Prosthecochloris aestuarii</name>
    <dbReference type="NCBI Taxonomy" id="1102"/>
    <lineage>
        <taxon>Bacteria</taxon>
        <taxon>Pseudomonadati</taxon>
        <taxon>Chlorobiota</taxon>
        <taxon>Chlorobiia</taxon>
        <taxon>Chlorobiales</taxon>
        <taxon>Chlorobiaceae</taxon>
        <taxon>Prosthecochloris</taxon>
    </lineage>
</organism>
<gene>
    <name evidence="3" type="ORF">ENN50_07070</name>
</gene>